<feature type="region of interest" description="Disordered" evidence="1">
    <location>
        <begin position="331"/>
        <end position="353"/>
    </location>
</feature>
<dbReference type="Proteomes" id="UP000529843">
    <property type="component" value="Unassembled WGS sequence"/>
</dbReference>
<dbReference type="AlphaFoldDB" id="A0A7K4NM33"/>
<sequence>MSTVENIDNKKRIDKYIEEHDCQQKDYEPVFVRGKKKILTVYSLPTEFLYYNINNGRFAAEYREIVRQEGGLLDPHDPKDAKKIQNLLLSLDPAQTKLDKNDFLEVEQRQAGIITVDGYVIDGNRRLSLITSLFEETQEERWKYMNVARLTEPLEKEDLWRLEGGIQLGKEQQQKYGPINTMLKIKEGKDAGLSNKQTANALYGVKEKEVEQILDRLRLIENYLLFNNKEQQYSIANGKDSHFVELQHILTNTKQRGYDHDKITDIKHAAFQLISEGKTHQEIRKINQAIDAELISAVDEIIDAGGKIEPSQDMPEKKSGLQNYVDKVVDDDTVDGEENDEREEEEDDGELTETDTHFQNLLDELNVHKNKNHISLLLKSAERNLKGIDVEGNEFGEEIKKPETKSIIQKISHHLQKLQKKIDG</sequence>
<name>A0A7K4NM33_9ARCH</name>
<evidence type="ECO:0000313" key="3">
    <source>
        <dbReference type="Proteomes" id="UP000529843"/>
    </source>
</evidence>
<gene>
    <name evidence="2" type="ORF">HX804_03605</name>
</gene>
<evidence type="ECO:0008006" key="4">
    <source>
        <dbReference type="Google" id="ProtNLM"/>
    </source>
</evidence>
<reference evidence="2 3" key="1">
    <citation type="journal article" date="2019" name="Environ. Microbiol.">
        <title>Genomics insights into ecotype formation of ammonia-oxidizing archaea in the deep ocean.</title>
        <authorList>
            <person name="Wang Y."/>
            <person name="Huang J.M."/>
            <person name="Cui G.J."/>
            <person name="Nunoura T."/>
            <person name="Takaki Y."/>
            <person name="Li W.L."/>
            <person name="Li J."/>
            <person name="Gao Z.M."/>
            <person name="Takai K."/>
            <person name="Zhang A.Q."/>
            <person name="Stepanauskas R."/>
        </authorList>
    </citation>
    <scope>NUCLEOTIDE SEQUENCE [LARGE SCALE GENOMIC DNA]</scope>
    <source>
        <strain evidence="2 3">N8</strain>
    </source>
</reference>
<comment type="caution">
    <text evidence="2">The sequence shown here is derived from an EMBL/GenBank/DDBJ whole genome shotgun (WGS) entry which is preliminary data.</text>
</comment>
<evidence type="ECO:0000256" key="1">
    <source>
        <dbReference type="SAM" id="MobiDB-lite"/>
    </source>
</evidence>
<organism evidence="2 3">
    <name type="scientific">Marine Group I thaumarchaeote</name>
    <dbReference type="NCBI Taxonomy" id="2511932"/>
    <lineage>
        <taxon>Archaea</taxon>
        <taxon>Nitrososphaerota</taxon>
        <taxon>Marine Group I</taxon>
    </lineage>
</organism>
<proteinExistence type="predicted"/>
<protein>
    <recommendedName>
        <fullName evidence="4">ParB N-terminal domain-containing protein</fullName>
    </recommendedName>
</protein>
<evidence type="ECO:0000313" key="2">
    <source>
        <dbReference type="EMBL" id="NWK02374.1"/>
    </source>
</evidence>
<dbReference type="EMBL" id="JACAST010000027">
    <property type="protein sequence ID" value="NWK02374.1"/>
    <property type="molecule type" value="Genomic_DNA"/>
</dbReference>
<accession>A0A7K4NM33</accession>